<organism evidence="2 3">
    <name type="scientific">Lithospermum erythrorhizon</name>
    <name type="common">Purple gromwell</name>
    <name type="synonym">Lithospermum officinale var. erythrorhizon</name>
    <dbReference type="NCBI Taxonomy" id="34254"/>
    <lineage>
        <taxon>Eukaryota</taxon>
        <taxon>Viridiplantae</taxon>
        <taxon>Streptophyta</taxon>
        <taxon>Embryophyta</taxon>
        <taxon>Tracheophyta</taxon>
        <taxon>Spermatophyta</taxon>
        <taxon>Magnoliopsida</taxon>
        <taxon>eudicotyledons</taxon>
        <taxon>Gunneridae</taxon>
        <taxon>Pentapetalae</taxon>
        <taxon>asterids</taxon>
        <taxon>lamiids</taxon>
        <taxon>Boraginales</taxon>
        <taxon>Boraginaceae</taxon>
        <taxon>Boraginoideae</taxon>
        <taxon>Lithospermeae</taxon>
        <taxon>Lithospermum</taxon>
    </lineage>
</organism>
<dbReference type="AlphaFoldDB" id="A0AAV3Q2B7"/>
<feature type="domain" description="PARP catalytic" evidence="1">
    <location>
        <begin position="1"/>
        <end position="188"/>
    </location>
</feature>
<keyword evidence="3" id="KW-1185">Reference proteome</keyword>
<dbReference type="InterPro" id="IPR036691">
    <property type="entry name" value="Endo/exonu/phosph_ase_sf"/>
</dbReference>
<sequence length="477" mass="54404">MFLSMLGTIDLGIRINRIHQFTRREPMEEARFKVFQMQLELMKRDRGDAKMVFEWYGGTANEVETVFTHGFRMPTKFPSSAPYGVGVYLSHVKSPHISVMLSQADNNKEKHIILCRVILGNCEKIEAGSHQAFPSSVEYDTGIDDLMNPKWYKVWVPNMNTRITPEYVVSFKTIGLGHVVQPDGNTMANKLFTKLRSSLPPPKSRELQAEHTRKGSFRPAKIAMGSQELPYHKGDISSFPIKKVLLCEQGLEDVPKELPTLRLLCCLADPHENIMVELSGFGSLPGGSVTSGLVTSKKPSLVFLIETKLCKHEWNHIKKKVRLPNALIVEARGRKGGLALLWPRNLQVEVKSFSTHHMEALIWEGEGDPWRFIGFDGNHEAGNHKHSWNLMTLVNGLSKFPTVVMGDFNEVLNANEHFFQRRQRPNWQTKIFCQVVHDCGMFDLWYSSFPFTWCNNFISPFSTRARLDRSLANQDCK</sequence>
<accession>A0AAV3Q2B7</accession>
<proteinExistence type="predicted"/>
<reference evidence="2 3" key="1">
    <citation type="submission" date="2024-01" db="EMBL/GenBank/DDBJ databases">
        <title>The complete chloroplast genome sequence of Lithospermum erythrorhizon: insights into the phylogenetic relationship among Boraginaceae species and the maternal lineages of purple gromwells.</title>
        <authorList>
            <person name="Okada T."/>
            <person name="Watanabe K."/>
        </authorList>
    </citation>
    <scope>NUCLEOTIDE SEQUENCE [LARGE SCALE GENOMIC DNA]</scope>
</reference>
<dbReference type="Gene3D" id="3.60.10.10">
    <property type="entry name" value="Endonuclease/exonuclease/phosphatase"/>
    <property type="match status" value="1"/>
</dbReference>
<dbReference type="SUPFAM" id="SSF56399">
    <property type="entry name" value="ADP-ribosylation"/>
    <property type="match status" value="1"/>
</dbReference>
<dbReference type="Gene3D" id="3.90.228.10">
    <property type="match status" value="1"/>
</dbReference>
<dbReference type="SUPFAM" id="SSF56219">
    <property type="entry name" value="DNase I-like"/>
    <property type="match status" value="1"/>
</dbReference>
<protein>
    <recommendedName>
        <fullName evidence="1">PARP catalytic domain-containing protein</fullName>
    </recommendedName>
</protein>
<gene>
    <name evidence="2" type="ORF">LIER_38448</name>
</gene>
<evidence type="ECO:0000259" key="1">
    <source>
        <dbReference type="PROSITE" id="PS51059"/>
    </source>
</evidence>
<comment type="caution">
    <text evidence="2">The sequence shown here is derived from an EMBL/GenBank/DDBJ whole genome shotgun (WGS) entry which is preliminary data.</text>
</comment>
<evidence type="ECO:0000313" key="3">
    <source>
        <dbReference type="Proteomes" id="UP001454036"/>
    </source>
</evidence>
<dbReference type="EMBL" id="BAABME010019497">
    <property type="protein sequence ID" value="GAA0157381.1"/>
    <property type="molecule type" value="Genomic_DNA"/>
</dbReference>
<dbReference type="InterPro" id="IPR012317">
    <property type="entry name" value="Poly(ADP-ribose)pol_cat_dom"/>
</dbReference>
<dbReference type="Proteomes" id="UP001454036">
    <property type="component" value="Unassembled WGS sequence"/>
</dbReference>
<dbReference type="GO" id="GO:0003950">
    <property type="term" value="F:NAD+ poly-ADP-ribosyltransferase activity"/>
    <property type="evidence" value="ECO:0007669"/>
    <property type="project" value="InterPro"/>
</dbReference>
<name>A0AAV3Q2B7_LITER</name>
<dbReference type="PANTHER" id="PTHR32263:SF19">
    <property type="entry name" value="OS03G0230300 PROTEIN"/>
    <property type="match status" value="1"/>
</dbReference>
<dbReference type="InterPro" id="IPR044964">
    <property type="entry name" value="RCD1/SRO1-5"/>
</dbReference>
<dbReference type="PROSITE" id="PS51059">
    <property type="entry name" value="PARP_CATALYTIC"/>
    <property type="match status" value="1"/>
</dbReference>
<evidence type="ECO:0000313" key="2">
    <source>
        <dbReference type="EMBL" id="GAA0157381.1"/>
    </source>
</evidence>
<dbReference type="PANTHER" id="PTHR32263">
    <property type="entry name" value="INACTIVE POLY [ADP-RIBOSE] POLYMERASE SRO4-RELATED"/>
    <property type="match status" value="1"/>
</dbReference>